<dbReference type="EMBL" id="LS483254">
    <property type="protein sequence ID" value="SQD92413.1"/>
    <property type="molecule type" value="Genomic_DNA"/>
</dbReference>
<feature type="compositionally biased region" description="Polar residues" evidence="1">
    <location>
        <begin position="8"/>
        <end position="24"/>
    </location>
</feature>
<evidence type="ECO:0000256" key="1">
    <source>
        <dbReference type="SAM" id="MobiDB-lite"/>
    </source>
</evidence>
<feature type="region of interest" description="Disordered" evidence="1">
    <location>
        <begin position="1"/>
        <end position="40"/>
    </location>
</feature>
<dbReference type="KEGG" id="bana:BARAN1_0388"/>
<organism evidence="2 3">
    <name type="scientific">Candidatus Bipolaricaulis anaerobius</name>
    <dbReference type="NCBI Taxonomy" id="2026885"/>
    <lineage>
        <taxon>Bacteria</taxon>
        <taxon>Candidatus Bipolaricaulota</taxon>
        <taxon>Candidatus Bipolaricaulia</taxon>
        <taxon>Candidatus Bipolaricaulales</taxon>
        <taxon>Candidatus Bipolaricaulaceae</taxon>
        <taxon>Candidatus Bipolaricaulis</taxon>
    </lineage>
</organism>
<dbReference type="AlphaFoldDB" id="A0A2X3K5U7"/>
<dbReference type="Proteomes" id="UP000249818">
    <property type="component" value="Chromosome BARAN1"/>
</dbReference>
<evidence type="ECO:0000313" key="3">
    <source>
        <dbReference type="Proteomes" id="UP000249818"/>
    </source>
</evidence>
<evidence type="ECO:0000313" key="2">
    <source>
        <dbReference type="EMBL" id="SQD92413.1"/>
    </source>
</evidence>
<name>A0A2X3K5U7_9BACT</name>
<protein>
    <submittedName>
        <fullName evidence="2">Uncharacterized protein</fullName>
    </submittedName>
</protein>
<proteinExistence type="predicted"/>
<sequence length="98" mass="10345">MPKGTVKGGSSTQAAIISEGSSQWHCGIPPRGRKRSGSSTTSAAVDFWSSGIYSKVSAVDENEVNEAFEILLEEIEAVADARPRADAGHRASELRVQG</sequence>
<accession>A0A2X3K5U7</accession>
<reference evidence="3" key="1">
    <citation type="submission" date="2018-05" db="EMBL/GenBank/DDBJ databases">
        <authorList>
            <person name="Hao L."/>
        </authorList>
    </citation>
    <scope>NUCLEOTIDE SEQUENCE [LARGE SCALE GENOMIC DNA]</scope>
</reference>
<keyword evidence="3" id="KW-1185">Reference proteome</keyword>
<gene>
    <name evidence="2" type="ORF">BARAN1_0388</name>
</gene>